<evidence type="ECO:0000256" key="2">
    <source>
        <dbReference type="ARBA" id="ARBA00022679"/>
    </source>
</evidence>
<reference evidence="6 7" key="1">
    <citation type="submission" date="2021-03" db="EMBL/GenBank/DDBJ databases">
        <title>Genomic Encyclopedia of Type Strains, Phase IV (KMG-IV): sequencing the most valuable type-strain genomes for metagenomic binning, comparative biology and taxonomic classification.</title>
        <authorList>
            <person name="Goeker M."/>
        </authorList>
    </citation>
    <scope>NUCLEOTIDE SEQUENCE [LARGE SCALE GENOMIC DNA]</scope>
    <source>
        <strain evidence="6 7">DSM 26048</strain>
    </source>
</reference>
<keyword evidence="7" id="KW-1185">Reference proteome</keyword>
<dbReference type="PANTHER" id="PTHR43178">
    <property type="entry name" value="DIHYDROLIPOAMIDE ACETYLTRANSFERASE COMPONENT OF PYRUVATE DEHYDROGENASE COMPLEX"/>
    <property type="match status" value="1"/>
</dbReference>
<comment type="caution">
    <text evidence="6">The sequence shown here is derived from an EMBL/GenBank/DDBJ whole genome shotgun (WGS) entry which is preliminary data.</text>
</comment>
<protein>
    <submittedName>
        <fullName evidence="6">Pyruvate/2-oxoglutarate dehydrogenase complex dihydrolipoamide acyltransferase (E2) component</fullName>
    </submittedName>
</protein>
<dbReference type="EMBL" id="JAGGLB010000022">
    <property type="protein sequence ID" value="MBP1994002.1"/>
    <property type="molecule type" value="Genomic_DNA"/>
</dbReference>
<evidence type="ECO:0000256" key="3">
    <source>
        <dbReference type="ARBA" id="ARBA00022823"/>
    </source>
</evidence>
<accession>A0ABS4J2F3</accession>
<dbReference type="PROSITE" id="PS50968">
    <property type="entry name" value="BIOTINYL_LIPOYL"/>
    <property type="match status" value="1"/>
</dbReference>
<dbReference type="PANTHER" id="PTHR43178:SF5">
    <property type="entry name" value="LIPOAMIDE ACYLTRANSFERASE COMPONENT OF BRANCHED-CHAIN ALPHA-KETO ACID DEHYDROGENASE COMPLEX, MITOCHONDRIAL"/>
    <property type="match status" value="1"/>
</dbReference>
<feature type="domain" description="Lipoyl-binding" evidence="5">
    <location>
        <begin position="2"/>
        <end position="77"/>
    </location>
</feature>
<dbReference type="RefSeq" id="WP_209975867.1">
    <property type="nucleotide sequence ID" value="NZ_JAGGLB010000022.1"/>
</dbReference>
<dbReference type="InterPro" id="IPR011053">
    <property type="entry name" value="Single_hybrid_motif"/>
</dbReference>
<dbReference type="Proteomes" id="UP001519287">
    <property type="component" value="Unassembled WGS sequence"/>
</dbReference>
<evidence type="ECO:0000256" key="4">
    <source>
        <dbReference type="ARBA" id="ARBA00023315"/>
    </source>
</evidence>
<comment type="cofactor">
    <cofactor evidence="1">
        <name>(R)-lipoate</name>
        <dbReference type="ChEBI" id="CHEBI:83088"/>
    </cofactor>
</comment>
<dbReference type="Pfam" id="PF00364">
    <property type="entry name" value="Biotin_lipoyl"/>
    <property type="match status" value="1"/>
</dbReference>
<dbReference type="GO" id="GO:0016746">
    <property type="term" value="F:acyltransferase activity"/>
    <property type="evidence" value="ECO:0007669"/>
    <property type="project" value="UniProtKB-KW"/>
</dbReference>
<evidence type="ECO:0000259" key="5">
    <source>
        <dbReference type="PROSITE" id="PS50968"/>
    </source>
</evidence>
<dbReference type="PROSITE" id="PS00189">
    <property type="entry name" value="LIPOYL"/>
    <property type="match status" value="1"/>
</dbReference>
<dbReference type="Gene3D" id="2.40.50.100">
    <property type="match status" value="1"/>
</dbReference>
<gene>
    <name evidence="6" type="ORF">J2Z66_005628</name>
</gene>
<proteinExistence type="predicted"/>
<evidence type="ECO:0000256" key="1">
    <source>
        <dbReference type="ARBA" id="ARBA00001938"/>
    </source>
</evidence>
<dbReference type="InterPro" id="IPR003016">
    <property type="entry name" value="2-oxoA_DH_lipoyl-BS"/>
</dbReference>
<dbReference type="CDD" id="cd06849">
    <property type="entry name" value="lipoyl_domain"/>
    <property type="match status" value="1"/>
</dbReference>
<sequence length="79" mass="8616">MLTKVIIPKMGMSTVEVDLVHWFVKPGDTLNVGDPIAEVESEKANFTIEAEVTGKVSEILVELNETVDVGTVICLLETE</sequence>
<dbReference type="InterPro" id="IPR050743">
    <property type="entry name" value="2-oxoacid_DH_E2_comp"/>
</dbReference>
<organism evidence="6 7">
    <name type="scientific">Paenibacillus eucommiae</name>
    <dbReference type="NCBI Taxonomy" id="1355755"/>
    <lineage>
        <taxon>Bacteria</taxon>
        <taxon>Bacillati</taxon>
        <taxon>Bacillota</taxon>
        <taxon>Bacilli</taxon>
        <taxon>Bacillales</taxon>
        <taxon>Paenibacillaceae</taxon>
        <taxon>Paenibacillus</taxon>
    </lineage>
</organism>
<evidence type="ECO:0000313" key="6">
    <source>
        <dbReference type="EMBL" id="MBP1994002.1"/>
    </source>
</evidence>
<keyword evidence="4 6" id="KW-0012">Acyltransferase</keyword>
<keyword evidence="3" id="KW-0450">Lipoyl</keyword>
<dbReference type="InterPro" id="IPR000089">
    <property type="entry name" value="Biotin_lipoyl"/>
</dbReference>
<keyword evidence="6" id="KW-0670">Pyruvate</keyword>
<name>A0ABS4J2F3_9BACL</name>
<keyword evidence="2" id="KW-0808">Transferase</keyword>
<evidence type="ECO:0000313" key="7">
    <source>
        <dbReference type="Proteomes" id="UP001519287"/>
    </source>
</evidence>
<dbReference type="SUPFAM" id="SSF51230">
    <property type="entry name" value="Single hybrid motif"/>
    <property type="match status" value="1"/>
</dbReference>